<gene>
    <name evidence="4" type="ORF">DC430_23670</name>
</gene>
<feature type="domain" description="UvrD-like helicase C-terminal" evidence="2">
    <location>
        <begin position="147"/>
        <end position="191"/>
    </location>
</feature>
<dbReference type="AlphaFoldDB" id="A0AA92BYJ8"/>
<dbReference type="Pfam" id="PF13538">
    <property type="entry name" value="UvrD_C_2"/>
    <property type="match status" value="1"/>
</dbReference>
<dbReference type="RefSeq" id="WP_165813698.1">
    <property type="nucleotide sequence ID" value="NZ_QDFR01000017.1"/>
</dbReference>
<dbReference type="SUPFAM" id="SSF52540">
    <property type="entry name" value="P-loop containing nucleoside triphosphate hydrolases"/>
    <property type="match status" value="1"/>
</dbReference>
<evidence type="ECO:0000313" key="5">
    <source>
        <dbReference type="Proteomes" id="UP000244335"/>
    </source>
</evidence>
<feature type="region of interest" description="Disordered" evidence="1">
    <location>
        <begin position="246"/>
        <end position="268"/>
    </location>
</feature>
<dbReference type="Pfam" id="PF17841">
    <property type="entry name" value="Bep_C_terminal"/>
    <property type="match status" value="1"/>
</dbReference>
<dbReference type="InterPro" id="IPR027785">
    <property type="entry name" value="UvrD-like_helicase_C"/>
</dbReference>
<feature type="domain" description="Bartonella effector protein BID" evidence="3">
    <location>
        <begin position="294"/>
        <end position="376"/>
    </location>
</feature>
<protein>
    <submittedName>
        <fullName evidence="4">Ti-type conjugative transfer relaxase TraA</fullName>
    </submittedName>
</protein>
<reference evidence="4 5" key="1">
    <citation type="submission" date="2018-04" db="EMBL/GenBank/DDBJ databases">
        <authorList>
            <person name="Hagen T."/>
        </authorList>
    </citation>
    <scope>NUCLEOTIDE SEQUENCE [LARGE SCALE GENOMIC DNA]</scope>
    <source>
        <strain evidence="4 5">TPD7009</strain>
    </source>
</reference>
<dbReference type="InterPro" id="IPR041533">
    <property type="entry name" value="Bep_BID"/>
</dbReference>
<dbReference type="Gene3D" id="3.40.50.300">
    <property type="entry name" value="P-loop containing nucleotide triphosphate hydrolases"/>
    <property type="match status" value="1"/>
</dbReference>
<dbReference type="Gene3D" id="2.30.30.940">
    <property type="match status" value="1"/>
</dbReference>
<proteinExistence type="predicted"/>
<dbReference type="Proteomes" id="UP000244335">
    <property type="component" value="Unassembled WGS sequence"/>
</dbReference>
<evidence type="ECO:0000259" key="3">
    <source>
        <dbReference type="Pfam" id="PF17841"/>
    </source>
</evidence>
<accession>A0AA92BYJ8</accession>
<organism evidence="4 5">
    <name type="scientific">Rhizobium rhizogenes</name>
    <name type="common">Agrobacterium rhizogenes</name>
    <dbReference type="NCBI Taxonomy" id="359"/>
    <lineage>
        <taxon>Bacteria</taxon>
        <taxon>Pseudomonadati</taxon>
        <taxon>Pseudomonadota</taxon>
        <taxon>Alphaproteobacteria</taxon>
        <taxon>Hyphomicrobiales</taxon>
        <taxon>Rhizobiaceae</taxon>
        <taxon>Rhizobium/Agrobacterium group</taxon>
        <taxon>Rhizobium</taxon>
    </lineage>
</organism>
<dbReference type="InterPro" id="IPR027417">
    <property type="entry name" value="P-loop_NTPase"/>
</dbReference>
<evidence type="ECO:0000259" key="2">
    <source>
        <dbReference type="Pfam" id="PF13538"/>
    </source>
</evidence>
<comment type="caution">
    <text evidence="4">The sequence shown here is derived from an EMBL/GenBank/DDBJ whole genome shotgun (WGS) entry which is preliminary data.</text>
</comment>
<evidence type="ECO:0000313" key="4">
    <source>
        <dbReference type="EMBL" id="PVE49810.1"/>
    </source>
</evidence>
<feature type="non-terminal residue" evidence="4">
    <location>
        <position position="1"/>
    </location>
</feature>
<dbReference type="CDD" id="cd18809">
    <property type="entry name" value="SF1_C_RecD"/>
    <property type="match status" value="1"/>
</dbReference>
<dbReference type="EMBL" id="QDFR01000017">
    <property type="protein sequence ID" value="PVE49810.1"/>
    <property type="molecule type" value="Genomic_DNA"/>
</dbReference>
<evidence type="ECO:0000256" key="1">
    <source>
        <dbReference type="SAM" id="MobiDB-lite"/>
    </source>
</evidence>
<feature type="compositionally biased region" description="Low complexity" evidence="1">
    <location>
        <begin position="255"/>
        <end position="268"/>
    </location>
</feature>
<name>A0AA92BYJ8_RHIRH</name>
<sequence>DREQACAELIRDYLVDRAQNPEGSRIALAHRRVDVRDINDGIRERLKAEGLLAKAEGQPRSEQGYGEGQTNREIVYQTVNGKRAFAPGDRIVLLENNRDLGVKNGMLGTVEAVEPNGLHLRLDASSGGQNNVRHLALPVKDYQSFDHGYATTIHKAQGATVDRAFVMASSTMDRHLTYVAMTRHRDAVTLYAGRDELKDMKEMVASMGRSGVKETTLDYEQVFAERRGLQARASGTEELEVARVEAKTHQQERGLAPQQPLEQPSLPQQDIPAPLVAAIRHYDRTVDEVAWQNAMPHLEREIEHLQSMAGSVYQDTFSAALTFKGLILEDKIDKAELVKAVQERPEQFGILRGRSGLFGDNAERKQALSRAEGLSSHVGYAAETWERRLNETRQSEEWQREKRDIIEVPGLTPKSEAILKAFDKLDSEQRPQFLEHIVKTPEGKQALAEAAAIAGALEKRFGTSNRSELEKMDLRLGMDQLQQVDRIKAVARLVERAHVAEQTRTYRLEQSLKKGLGLGL</sequence>